<organism evidence="9 10">
    <name type="scientific">Kiloniella antarctica</name>
    <dbReference type="NCBI Taxonomy" id="1550907"/>
    <lineage>
        <taxon>Bacteria</taxon>
        <taxon>Pseudomonadati</taxon>
        <taxon>Pseudomonadota</taxon>
        <taxon>Alphaproteobacteria</taxon>
        <taxon>Rhodospirillales</taxon>
        <taxon>Kiloniellaceae</taxon>
        <taxon>Kiloniella</taxon>
    </lineage>
</organism>
<keyword evidence="6 8" id="KW-1133">Transmembrane helix</keyword>
<evidence type="ECO:0000256" key="7">
    <source>
        <dbReference type="ARBA" id="ARBA00023136"/>
    </source>
</evidence>
<evidence type="ECO:0000256" key="6">
    <source>
        <dbReference type="ARBA" id="ARBA00022989"/>
    </source>
</evidence>
<dbReference type="RefSeq" id="WP_380250609.1">
    <property type="nucleotide sequence ID" value="NZ_JBHUII010000004.1"/>
</dbReference>
<evidence type="ECO:0000256" key="1">
    <source>
        <dbReference type="ARBA" id="ARBA00004651"/>
    </source>
</evidence>
<feature type="transmembrane region" description="Helical" evidence="8">
    <location>
        <begin position="225"/>
        <end position="246"/>
    </location>
</feature>
<protein>
    <submittedName>
        <fullName evidence="9">AEC family transporter</fullName>
    </submittedName>
</protein>
<comment type="subcellular location">
    <subcellularLocation>
        <location evidence="1">Cell membrane</location>
        <topology evidence="1">Multi-pass membrane protein</topology>
    </subcellularLocation>
</comment>
<keyword evidence="10" id="KW-1185">Reference proteome</keyword>
<dbReference type="InterPro" id="IPR004776">
    <property type="entry name" value="Mem_transp_PIN-like"/>
</dbReference>
<reference evidence="10" key="1">
    <citation type="journal article" date="2019" name="Int. J. Syst. Evol. Microbiol.">
        <title>The Global Catalogue of Microorganisms (GCM) 10K type strain sequencing project: providing services to taxonomists for standard genome sequencing and annotation.</title>
        <authorList>
            <consortium name="The Broad Institute Genomics Platform"/>
            <consortium name="The Broad Institute Genome Sequencing Center for Infectious Disease"/>
            <person name="Wu L."/>
            <person name="Ma J."/>
        </authorList>
    </citation>
    <scope>NUCLEOTIDE SEQUENCE [LARGE SCALE GENOMIC DNA]</scope>
    <source>
        <strain evidence="10">CGMCC 4.7192</strain>
    </source>
</reference>
<keyword evidence="5 8" id="KW-0812">Transmembrane</keyword>
<keyword evidence="7 8" id="KW-0472">Membrane</keyword>
<feature type="transmembrane region" description="Helical" evidence="8">
    <location>
        <begin position="169"/>
        <end position="190"/>
    </location>
</feature>
<dbReference type="PANTHER" id="PTHR36838">
    <property type="entry name" value="AUXIN EFFLUX CARRIER FAMILY PROTEIN"/>
    <property type="match status" value="1"/>
</dbReference>
<evidence type="ECO:0000313" key="9">
    <source>
        <dbReference type="EMBL" id="MFD2205722.1"/>
    </source>
</evidence>
<evidence type="ECO:0000256" key="5">
    <source>
        <dbReference type="ARBA" id="ARBA00022692"/>
    </source>
</evidence>
<dbReference type="EMBL" id="JBHUII010000004">
    <property type="protein sequence ID" value="MFD2205722.1"/>
    <property type="molecule type" value="Genomic_DNA"/>
</dbReference>
<dbReference type="PANTHER" id="PTHR36838:SF4">
    <property type="entry name" value="AUXIN EFFLUX CARRIER FAMILY PROTEIN"/>
    <property type="match status" value="1"/>
</dbReference>
<feature type="transmembrane region" description="Helical" evidence="8">
    <location>
        <begin position="122"/>
        <end position="148"/>
    </location>
</feature>
<accession>A0ABW5BHX1</accession>
<proteinExistence type="inferred from homology"/>
<gene>
    <name evidence="9" type="ORF">ACFSKO_08875</name>
</gene>
<feature type="transmembrane region" description="Helical" evidence="8">
    <location>
        <begin position="252"/>
        <end position="272"/>
    </location>
</feature>
<dbReference type="Proteomes" id="UP001597294">
    <property type="component" value="Unassembled WGS sequence"/>
</dbReference>
<evidence type="ECO:0000256" key="3">
    <source>
        <dbReference type="ARBA" id="ARBA00022448"/>
    </source>
</evidence>
<dbReference type="Pfam" id="PF03547">
    <property type="entry name" value="Mem_trans"/>
    <property type="match status" value="1"/>
</dbReference>
<dbReference type="Gene3D" id="1.20.1530.20">
    <property type="match status" value="1"/>
</dbReference>
<comment type="caution">
    <text evidence="9">The sequence shown here is derived from an EMBL/GenBank/DDBJ whole genome shotgun (WGS) entry which is preliminary data.</text>
</comment>
<comment type="similarity">
    <text evidence="2">Belongs to the auxin efflux carrier (TC 2.A.69) family.</text>
</comment>
<feature type="transmembrane region" description="Helical" evidence="8">
    <location>
        <begin position="64"/>
        <end position="84"/>
    </location>
</feature>
<feature type="transmembrane region" description="Helical" evidence="8">
    <location>
        <begin position="284"/>
        <end position="305"/>
    </location>
</feature>
<evidence type="ECO:0000256" key="2">
    <source>
        <dbReference type="ARBA" id="ARBA00010145"/>
    </source>
</evidence>
<keyword evidence="3" id="KW-0813">Transport</keyword>
<sequence>MFMTVLQIAPIFGLLVLGQVLQRGGIPSLEFWRLNDKLVYWVLMPSLLFYKTSTTNFDTVPIGAFALVILGGFTCAVVFGLLLWGKSSTSGAVASSVLQGSARHNTFIALTVAEQLFGAEGLALATLLSALLIPATNLSIVSLMVVMTTNKRGSGIVTAILRDLLRNPLLLAVGAGVICNLSVGGEVPVVHNMTRILGQAALPIVLLSVGASLQIGSMKVFTQPMILATIGKMIVFPLATFLLAQATDLTEMQTMIALLFAAAPTASSAYTLARQMGGDAKLMAEIITVQTGLSFLTIPATLWLVERGV</sequence>
<evidence type="ECO:0000313" key="10">
    <source>
        <dbReference type="Proteomes" id="UP001597294"/>
    </source>
</evidence>
<evidence type="ECO:0000256" key="4">
    <source>
        <dbReference type="ARBA" id="ARBA00022475"/>
    </source>
</evidence>
<keyword evidence="4" id="KW-1003">Cell membrane</keyword>
<evidence type="ECO:0000256" key="8">
    <source>
        <dbReference type="SAM" id="Phobius"/>
    </source>
</evidence>
<name>A0ABW5BHX1_9PROT</name>
<dbReference type="InterPro" id="IPR038770">
    <property type="entry name" value="Na+/solute_symporter_sf"/>
</dbReference>